<dbReference type="Pfam" id="PF01593">
    <property type="entry name" value="Amino_oxidase"/>
    <property type="match status" value="1"/>
</dbReference>
<reference evidence="3" key="1">
    <citation type="submission" date="2018-05" db="EMBL/GenBank/DDBJ databases">
        <title>Pseudarcicella sp. HME7025 Genome sequencing and assembly.</title>
        <authorList>
            <person name="Kim H."/>
            <person name="Kang H."/>
            <person name="Joh K."/>
        </authorList>
    </citation>
    <scope>NUCLEOTIDE SEQUENCE [LARGE SCALE GENOMIC DNA]</scope>
    <source>
        <strain evidence="3">HME7025</strain>
    </source>
</reference>
<feature type="domain" description="Amine oxidase" evidence="1">
    <location>
        <begin position="11"/>
        <end position="399"/>
    </location>
</feature>
<dbReference type="InterPro" id="IPR036188">
    <property type="entry name" value="FAD/NAD-bd_sf"/>
</dbReference>
<organism evidence="2 3">
    <name type="scientific">Aquirufa nivalisilvae</name>
    <dbReference type="NCBI Taxonomy" id="2516557"/>
    <lineage>
        <taxon>Bacteria</taxon>
        <taxon>Pseudomonadati</taxon>
        <taxon>Bacteroidota</taxon>
        <taxon>Cytophagia</taxon>
        <taxon>Cytophagales</taxon>
        <taxon>Flectobacillaceae</taxon>
        <taxon>Aquirufa</taxon>
    </lineage>
</organism>
<dbReference type="PANTHER" id="PTHR42841">
    <property type="entry name" value="AMINE OXIDASE"/>
    <property type="match status" value="1"/>
</dbReference>
<dbReference type="InterPro" id="IPR002937">
    <property type="entry name" value="Amino_oxidase"/>
</dbReference>
<evidence type="ECO:0000259" key="1">
    <source>
        <dbReference type="Pfam" id="PF01593"/>
    </source>
</evidence>
<dbReference type="GO" id="GO:0004729">
    <property type="term" value="F:oxygen-dependent protoporphyrinogen oxidase activity"/>
    <property type="evidence" value="ECO:0007669"/>
    <property type="project" value="UniProtKB-EC"/>
</dbReference>
<sequence length="402" mass="44518">MKPIVIIGAGIAGLQAANVLHEAGIPFVLLEKQAHVGGRVQSEHFQGFTLDHGFQVLQTSYPEVQQSLRLPDLDLSYFDSGAYLWKENAWQSFFSPWHDSFSLLRALGDGIINIGDLFKLAKLWLKIQVDAKPLSKCQLSAMEYIDSLHFSESFRDGFLKPFFYGIFLDDTLSQPASLFVFYLKQFLEGRAALPKSGMGAISDQLLHALPPIAVRLNIEVESIHEGKVVLNNGETLECSKIILAANPTAAAELLDIPLAKGAILQSKTFYFSADDFPNDGKLLHLVPKSEESNILHFVCLSKVNSSYAPEGKELISVTTLKTDISEKEVLVELGHYLGKEKLNWKFLKSYSIPESLSKQGFWKFVKQKANKKGVILTGDYTQYPSLQAAFASGRLAAESAIS</sequence>
<dbReference type="OrthoDB" id="9767561at2"/>
<dbReference type="EMBL" id="CP029346">
    <property type="protein sequence ID" value="AWL09831.1"/>
    <property type="molecule type" value="Genomic_DNA"/>
</dbReference>
<accession>A0A2S2DWQ4</accession>
<dbReference type="Gene3D" id="3.50.50.60">
    <property type="entry name" value="FAD/NAD(P)-binding domain"/>
    <property type="match status" value="1"/>
</dbReference>
<dbReference type="RefSeq" id="WP_109323497.1">
    <property type="nucleotide sequence ID" value="NZ_CP029346.1"/>
</dbReference>
<dbReference type="Proteomes" id="UP000245468">
    <property type="component" value="Chromosome"/>
</dbReference>
<evidence type="ECO:0000313" key="2">
    <source>
        <dbReference type="EMBL" id="AWL09831.1"/>
    </source>
</evidence>
<protein>
    <submittedName>
        <fullName evidence="2">Protoporphyrinogen oxidase</fullName>
        <ecNumber evidence="2">1.3.3.4</ecNumber>
    </submittedName>
</protein>
<keyword evidence="2" id="KW-0560">Oxidoreductase</keyword>
<evidence type="ECO:0000313" key="3">
    <source>
        <dbReference type="Proteomes" id="UP000245468"/>
    </source>
</evidence>
<name>A0A2S2DWQ4_9BACT</name>
<gene>
    <name evidence="2" type="primary">ppoX</name>
    <name evidence="2" type="ORF">HME7025_01982</name>
</gene>
<dbReference type="EC" id="1.3.3.4" evidence="2"/>
<dbReference type="KEGG" id="psez:HME7025_01982"/>
<dbReference type="AlphaFoldDB" id="A0A2S2DWQ4"/>
<proteinExistence type="predicted"/>
<dbReference type="SUPFAM" id="SSF51905">
    <property type="entry name" value="FAD/NAD(P)-binding domain"/>
    <property type="match status" value="1"/>
</dbReference>
<keyword evidence="3" id="KW-1185">Reference proteome</keyword>